<feature type="region of interest" description="Disordered" evidence="1">
    <location>
        <begin position="79"/>
        <end position="131"/>
    </location>
</feature>
<evidence type="ECO:0000313" key="3">
    <source>
        <dbReference type="Proteomes" id="UP001341840"/>
    </source>
</evidence>
<gene>
    <name evidence="2" type="ORF">PIB30_059690</name>
</gene>
<feature type="compositionally biased region" description="Basic and acidic residues" evidence="1">
    <location>
        <begin position="120"/>
        <end position="131"/>
    </location>
</feature>
<reference evidence="2 3" key="1">
    <citation type="journal article" date="2023" name="Plants (Basel)">
        <title>Bridging the Gap: Combining Genomics and Transcriptomics Approaches to Understand Stylosanthes scabra, an Orphan Legume from the Brazilian Caatinga.</title>
        <authorList>
            <person name="Ferreira-Neto J.R.C."/>
            <person name="da Silva M.D."/>
            <person name="Binneck E."/>
            <person name="de Melo N.F."/>
            <person name="da Silva R.H."/>
            <person name="de Melo A.L.T.M."/>
            <person name="Pandolfi V."/>
            <person name="Bustamante F.O."/>
            <person name="Brasileiro-Vidal A.C."/>
            <person name="Benko-Iseppon A.M."/>
        </authorList>
    </citation>
    <scope>NUCLEOTIDE SEQUENCE [LARGE SCALE GENOMIC DNA]</scope>
    <source>
        <tissue evidence="2">Leaves</tissue>
    </source>
</reference>
<name>A0ABU6RLF6_9FABA</name>
<evidence type="ECO:0000256" key="1">
    <source>
        <dbReference type="SAM" id="MobiDB-lite"/>
    </source>
</evidence>
<accession>A0ABU6RLF6</accession>
<organism evidence="2 3">
    <name type="scientific">Stylosanthes scabra</name>
    <dbReference type="NCBI Taxonomy" id="79078"/>
    <lineage>
        <taxon>Eukaryota</taxon>
        <taxon>Viridiplantae</taxon>
        <taxon>Streptophyta</taxon>
        <taxon>Embryophyta</taxon>
        <taxon>Tracheophyta</taxon>
        <taxon>Spermatophyta</taxon>
        <taxon>Magnoliopsida</taxon>
        <taxon>eudicotyledons</taxon>
        <taxon>Gunneridae</taxon>
        <taxon>Pentapetalae</taxon>
        <taxon>rosids</taxon>
        <taxon>fabids</taxon>
        <taxon>Fabales</taxon>
        <taxon>Fabaceae</taxon>
        <taxon>Papilionoideae</taxon>
        <taxon>50 kb inversion clade</taxon>
        <taxon>dalbergioids sensu lato</taxon>
        <taxon>Dalbergieae</taxon>
        <taxon>Pterocarpus clade</taxon>
        <taxon>Stylosanthes</taxon>
    </lineage>
</organism>
<protein>
    <submittedName>
        <fullName evidence="2">Uncharacterized protein</fullName>
    </submittedName>
</protein>
<comment type="caution">
    <text evidence="2">The sequence shown here is derived from an EMBL/GenBank/DDBJ whole genome shotgun (WGS) entry which is preliminary data.</text>
</comment>
<keyword evidence="3" id="KW-1185">Reference proteome</keyword>
<proteinExistence type="predicted"/>
<dbReference type="EMBL" id="JASCZI010030725">
    <property type="protein sequence ID" value="MED6124523.1"/>
    <property type="molecule type" value="Genomic_DNA"/>
</dbReference>
<sequence>MEPCQQGYFSDSSNDSYFSCEESLSVHQLDQAEPPYHLLTVITRLANQVIQSNPSRGLAFKDALDAVTLRSRTQLKELPMPDPVAQAPPKKDTKIKRDSEEPVAAQIKVITNSTELTTEEVPHLPPKDQKG</sequence>
<dbReference type="Proteomes" id="UP001341840">
    <property type="component" value="Unassembled WGS sequence"/>
</dbReference>
<evidence type="ECO:0000313" key="2">
    <source>
        <dbReference type="EMBL" id="MED6124523.1"/>
    </source>
</evidence>
<feature type="compositionally biased region" description="Basic and acidic residues" evidence="1">
    <location>
        <begin position="89"/>
        <end position="100"/>
    </location>
</feature>